<dbReference type="EMBL" id="LRGB01001579">
    <property type="protein sequence ID" value="KZS11588.1"/>
    <property type="molecule type" value="Genomic_DNA"/>
</dbReference>
<proteinExistence type="predicted"/>
<keyword evidence="1" id="KW-1133">Transmembrane helix</keyword>
<feature type="transmembrane region" description="Helical" evidence="1">
    <location>
        <begin position="33"/>
        <end position="53"/>
    </location>
</feature>
<dbReference type="Proteomes" id="UP000076858">
    <property type="component" value="Unassembled WGS sequence"/>
</dbReference>
<keyword evidence="3" id="KW-1185">Reference proteome</keyword>
<keyword evidence="1" id="KW-0812">Transmembrane</keyword>
<comment type="caution">
    <text evidence="2">The sequence shown here is derived from an EMBL/GenBank/DDBJ whole genome shotgun (WGS) entry which is preliminary data.</text>
</comment>
<evidence type="ECO:0000313" key="2">
    <source>
        <dbReference type="EMBL" id="KZS11588.1"/>
    </source>
</evidence>
<protein>
    <submittedName>
        <fullName evidence="2">Uncharacterized protein</fullName>
    </submittedName>
</protein>
<accession>A0A164UQT9</accession>
<evidence type="ECO:0000313" key="3">
    <source>
        <dbReference type="Proteomes" id="UP000076858"/>
    </source>
</evidence>
<evidence type="ECO:0000256" key="1">
    <source>
        <dbReference type="SAM" id="Phobius"/>
    </source>
</evidence>
<organism evidence="2 3">
    <name type="scientific">Daphnia magna</name>
    <dbReference type="NCBI Taxonomy" id="35525"/>
    <lineage>
        <taxon>Eukaryota</taxon>
        <taxon>Metazoa</taxon>
        <taxon>Ecdysozoa</taxon>
        <taxon>Arthropoda</taxon>
        <taxon>Crustacea</taxon>
        <taxon>Branchiopoda</taxon>
        <taxon>Diplostraca</taxon>
        <taxon>Cladocera</taxon>
        <taxon>Anomopoda</taxon>
        <taxon>Daphniidae</taxon>
        <taxon>Daphnia</taxon>
    </lineage>
</organism>
<sequence length="57" mass="6922">MRRIFGKDQTGLKRSRLDVWKPLEWQPADNRNFIVVVLFVFVVVVVVFSEWYYTQNM</sequence>
<keyword evidence="1" id="KW-0472">Membrane</keyword>
<reference evidence="2 3" key="1">
    <citation type="submission" date="2016-03" db="EMBL/GenBank/DDBJ databases">
        <title>EvidentialGene: Evidence-directed Construction of Genes on Genomes.</title>
        <authorList>
            <person name="Gilbert D.G."/>
            <person name="Choi J.-H."/>
            <person name="Mockaitis K."/>
            <person name="Colbourne J."/>
            <person name="Pfrender M."/>
        </authorList>
    </citation>
    <scope>NUCLEOTIDE SEQUENCE [LARGE SCALE GENOMIC DNA]</scope>
    <source>
        <strain evidence="2 3">Xinb3</strain>
        <tissue evidence="2">Complete organism</tissue>
    </source>
</reference>
<name>A0A164UQT9_9CRUS</name>
<dbReference type="AlphaFoldDB" id="A0A164UQT9"/>
<gene>
    <name evidence="2" type="ORF">APZ42_023737</name>
</gene>